<dbReference type="PANTHER" id="PTHR43943:SF2">
    <property type="entry name" value="DEHYDROGENASE_REDUCTASE 4"/>
    <property type="match status" value="1"/>
</dbReference>
<evidence type="ECO:0000259" key="2">
    <source>
        <dbReference type="SMART" id="SM00822"/>
    </source>
</evidence>
<gene>
    <name evidence="3" type="ORF">SAMN05216200_106157</name>
</gene>
<dbReference type="EMBL" id="FRDL01000006">
    <property type="protein sequence ID" value="SHN70095.1"/>
    <property type="molecule type" value="Genomic_DNA"/>
</dbReference>
<dbReference type="PANTHER" id="PTHR43943">
    <property type="entry name" value="DEHYDROGENASE/REDUCTASE (SDR FAMILY) MEMBER 4"/>
    <property type="match status" value="1"/>
</dbReference>
<dbReference type="InterPro" id="IPR036291">
    <property type="entry name" value="NAD(P)-bd_dom_sf"/>
</dbReference>
<dbReference type="InterPro" id="IPR057326">
    <property type="entry name" value="KR_dom"/>
</dbReference>
<protein>
    <submittedName>
        <fullName evidence="3">NAD(P)-dependent dehydrogenase, short-chain alcohol dehydrogenase family</fullName>
    </submittedName>
</protein>
<evidence type="ECO:0000313" key="4">
    <source>
        <dbReference type="Proteomes" id="UP000184066"/>
    </source>
</evidence>
<dbReference type="SMART" id="SM00822">
    <property type="entry name" value="PKS_KR"/>
    <property type="match status" value="1"/>
</dbReference>
<accession>A0A1M7THA9</accession>
<dbReference type="AlphaFoldDB" id="A0A1M7THA9"/>
<dbReference type="Pfam" id="PF13561">
    <property type="entry name" value="adh_short_C2"/>
    <property type="match status" value="1"/>
</dbReference>
<dbReference type="SUPFAM" id="SSF51735">
    <property type="entry name" value="NAD(P)-binding Rossmann-fold domains"/>
    <property type="match status" value="1"/>
</dbReference>
<dbReference type="STRING" id="1189325.SAMN04488119_10646"/>
<sequence length="251" mass="26026">MFDISGKVAVITGSSRGIGKATAMQMARSGAKVVISSRKAGPCEAVAEEIRAAGGEAIAIPCHVGEKAQIEELVEKTLAHWGRIDILVCNAATNPVYGPISALSDDAFHKIMTVNVLSTIWLTNLVLPQMAANGGGAVVLLSSIAALRGNAVIGCYGMSKAAEASLARNLAVEWGPKGVRVNAVAPGLVATDFAKALTDDPERRRQSEEKNPLRRIGVPDEIAGVVHFLCSPAAAYITGQVIVADGGETVC</sequence>
<dbReference type="RefSeq" id="WP_072747576.1">
    <property type="nucleotide sequence ID" value="NZ_FOHL01000006.1"/>
</dbReference>
<comment type="similarity">
    <text evidence="1">Belongs to the short-chain dehydrogenases/reductases (SDR) family.</text>
</comment>
<organism evidence="3 4">
    <name type="scientific">Oceanicella actignis</name>
    <dbReference type="NCBI Taxonomy" id="1189325"/>
    <lineage>
        <taxon>Bacteria</taxon>
        <taxon>Pseudomonadati</taxon>
        <taxon>Pseudomonadota</taxon>
        <taxon>Alphaproteobacteria</taxon>
        <taxon>Rhodobacterales</taxon>
        <taxon>Paracoccaceae</taxon>
        <taxon>Oceanicella</taxon>
    </lineage>
</organism>
<proteinExistence type="inferred from homology"/>
<feature type="domain" description="Ketoreductase" evidence="2">
    <location>
        <begin position="7"/>
        <end position="187"/>
    </location>
</feature>
<dbReference type="PRINTS" id="PR00080">
    <property type="entry name" value="SDRFAMILY"/>
</dbReference>
<dbReference type="NCBIfam" id="NF005559">
    <property type="entry name" value="PRK07231.1"/>
    <property type="match status" value="1"/>
</dbReference>
<dbReference type="InterPro" id="IPR002347">
    <property type="entry name" value="SDR_fam"/>
</dbReference>
<dbReference type="CDD" id="cd05233">
    <property type="entry name" value="SDR_c"/>
    <property type="match status" value="1"/>
</dbReference>
<reference evidence="3 4" key="1">
    <citation type="submission" date="2016-12" db="EMBL/GenBank/DDBJ databases">
        <authorList>
            <person name="Song W.-J."/>
            <person name="Kurnit D.M."/>
        </authorList>
    </citation>
    <scope>NUCLEOTIDE SEQUENCE [LARGE SCALE GENOMIC DNA]</scope>
    <source>
        <strain evidence="3 4">CGMCC 1.10808</strain>
    </source>
</reference>
<name>A0A1M7THA9_9RHOB</name>
<keyword evidence="4" id="KW-1185">Reference proteome</keyword>
<dbReference type="Gene3D" id="3.40.50.720">
    <property type="entry name" value="NAD(P)-binding Rossmann-like Domain"/>
    <property type="match status" value="1"/>
</dbReference>
<dbReference type="FunFam" id="3.40.50.720:FF:000084">
    <property type="entry name" value="Short-chain dehydrogenase reductase"/>
    <property type="match status" value="1"/>
</dbReference>
<dbReference type="PRINTS" id="PR00081">
    <property type="entry name" value="GDHRDH"/>
</dbReference>
<dbReference type="OrthoDB" id="9789398at2"/>
<evidence type="ECO:0000256" key="1">
    <source>
        <dbReference type="ARBA" id="ARBA00006484"/>
    </source>
</evidence>
<dbReference type="Proteomes" id="UP000184066">
    <property type="component" value="Unassembled WGS sequence"/>
</dbReference>
<evidence type="ECO:0000313" key="3">
    <source>
        <dbReference type="EMBL" id="SHN70095.1"/>
    </source>
</evidence>